<protein>
    <submittedName>
        <fullName evidence="1">Uncharacterized protein</fullName>
    </submittedName>
</protein>
<comment type="caution">
    <text evidence="1">The sequence shown here is derived from an EMBL/GenBank/DDBJ whole genome shotgun (WGS) entry which is preliminary data.</text>
</comment>
<dbReference type="OrthoDB" id="5989318at2759"/>
<evidence type="ECO:0000313" key="2">
    <source>
        <dbReference type="Proteomes" id="UP001152795"/>
    </source>
</evidence>
<dbReference type="EMBL" id="CACRXK020006153">
    <property type="protein sequence ID" value="CAB4008539.1"/>
    <property type="molecule type" value="Genomic_DNA"/>
</dbReference>
<reference evidence="1" key="1">
    <citation type="submission" date="2020-04" db="EMBL/GenBank/DDBJ databases">
        <authorList>
            <person name="Alioto T."/>
            <person name="Alioto T."/>
            <person name="Gomez Garrido J."/>
        </authorList>
    </citation>
    <scope>NUCLEOTIDE SEQUENCE</scope>
    <source>
        <strain evidence="1">A484AB</strain>
    </source>
</reference>
<proteinExistence type="predicted"/>
<dbReference type="PANTHER" id="PTHR47018:SF4">
    <property type="match status" value="1"/>
</dbReference>
<organism evidence="1 2">
    <name type="scientific">Paramuricea clavata</name>
    <name type="common">Red gorgonian</name>
    <name type="synonym">Violescent sea-whip</name>
    <dbReference type="NCBI Taxonomy" id="317549"/>
    <lineage>
        <taxon>Eukaryota</taxon>
        <taxon>Metazoa</taxon>
        <taxon>Cnidaria</taxon>
        <taxon>Anthozoa</taxon>
        <taxon>Octocorallia</taxon>
        <taxon>Malacalcyonacea</taxon>
        <taxon>Plexauridae</taxon>
        <taxon>Paramuricea</taxon>
    </lineage>
</organism>
<dbReference type="AlphaFoldDB" id="A0A7D9IJP6"/>
<evidence type="ECO:0000313" key="1">
    <source>
        <dbReference type="EMBL" id="CAB4008539.1"/>
    </source>
</evidence>
<keyword evidence="2" id="KW-1185">Reference proteome</keyword>
<name>A0A7D9IJP6_PARCT</name>
<gene>
    <name evidence="1" type="ORF">PACLA_8A014825</name>
</gene>
<feature type="non-terminal residue" evidence="1">
    <location>
        <position position="301"/>
    </location>
</feature>
<dbReference type="PANTHER" id="PTHR47018">
    <property type="entry name" value="CXC DOMAIN-CONTAINING PROTEIN-RELATED"/>
    <property type="match status" value="1"/>
</dbReference>
<accession>A0A7D9IJP6</accession>
<sequence length="301" mass="34630">MMDVENEGDDIGIQFPLPPLPKRRRSTCFTKCIICQSDSRENLRKGKQSSVKNFISKLQIRQDDVYRRLSANFDVLYENEVLWHASCYTTYTSEQNIKYASNHQSSTVQTEKNKYAEATSEPCAMIYRSKAVPHDWSKCLFCKNRTHKKEKVMQSVSTLAACNTIMQCAEAKGDQDMLRVLMGVGNDLVAAEAKYHKTCFASYEDERKESVYDQAFREMAYDMVSLLKKYAELLEERGVDGQKYTSQKLKPRMRSHFGETIVFHQPYQRSRPKLVYSSSISLQDIINASATHNKEQPSSQA</sequence>
<dbReference type="Proteomes" id="UP001152795">
    <property type="component" value="Unassembled WGS sequence"/>
</dbReference>